<reference evidence="1" key="1">
    <citation type="submission" date="2022-01" db="EMBL/GenBank/DDBJ databases">
        <title>Genome assemble of Metamasius hemipterus Nardonella endosymbiont.</title>
        <authorList>
            <person name="Palmieri L."/>
            <person name="Pavarini R."/>
            <person name="Sharma P."/>
        </authorList>
    </citation>
    <scope>NUCLEOTIDE SEQUENCE [LARGE SCALE GENOMIC DNA]</scope>
    <source>
        <strain evidence="1">NARMHE1</strain>
    </source>
</reference>
<proteinExistence type="predicted"/>
<evidence type="ECO:0008006" key="3">
    <source>
        <dbReference type="Google" id="ProtNLM"/>
    </source>
</evidence>
<organism evidence="1 2">
    <name type="scientific">endosymbiont of Metamasius hemipterus</name>
    <dbReference type="NCBI Taxonomy" id="204627"/>
    <lineage>
        <taxon>Bacteria</taxon>
        <taxon>Pseudomonadati</taxon>
        <taxon>Pseudomonadota</taxon>
        <taxon>Gammaproteobacteria</taxon>
        <taxon>Candidatus Nardonella</taxon>
    </lineage>
</organism>
<keyword evidence="2" id="KW-1185">Reference proteome</keyword>
<evidence type="ECO:0000313" key="1">
    <source>
        <dbReference type="EMBL" id="MCM0158246.1"/>
    </source>
</evidence>
<name>A0ABT0TW74_9GAMM</name>
<evidence type="ECO:0000313" key="2">
    <source>
        <dbReference type="Proteomes" id="UP001203831"/>
    </source>
</evidence>
<comment type="caution">
    <text evidence="1">The sequence shown here is derived from an EMBL/GenBank/DDBJ whole genome shotgun (WGS) entry which is preliminary data.</text>
</comment>
<dbReference type="RefSeq" id="WP_250672610.1">
    <property type="nucleotide sequence ID" value="NZ_JAKMAI010000002.1"/>
</dbReference>
<sequence>MNKKILSRNKKKKFRLLSRKFKYNRLIINKTLNNIYVTLVSIYPENKILFSLSTLNKNIKFILKKKILIVEI</sequence>
<dbReference type="Proteomes" id="UP001203831">
    <property type="component" value="Unassembled WGS sequence"/>
</dbReference>
<protein>
    <recommendedName>
        <fullName evidence="3">50S ribosomal protein L18</fullName>
    </recommendedName>
</protein>
<dbReference type="EMBL" id="JAKMAI010000002">
    <property type="protein sequence ID" value="MCM0158246.1"/>
    <property type="molecule type" value="Genomic_DNA"/>
</dbReference>
<gene>
    <name evidence="1" type="ORF">L7J86_00280</name>
</gene>
<accession>A0ABT0TW74</accession>
<dbReference type="SUPFAM" id="SSF53137">
    <property type="entry name" value="Translational machinery components"/>
    <property type="match status" value="1"/>
</dbReference>